<comment type="caution">
    <text evidence="1">The sequence shown here is derived from an EMBL/GenBank/DDBJ whole genome shotgun (WGS) entry which is preliminary data.</text>
</comment>
<evidence type="ECO:0000313" key="1">
    <source>
        <dbReference type="EMBL" id="GIY97014.1"/>
    </source>
</evidence>
<keyword evidence="2" id="KW-1185">Reference proteome</keyword>
<name>A0AAV4XQL7_CAEEX</name>
<dbReference type="EMBL" id="BPLR01000728">
    <property type="protein sequence ID" value="GIY97014.1"/>
    <property type="molecule type" value="Genomic_DNA"/>
</dbReference>
<dbReference type="Proteomes" id="UP001054945">
    <property type="component" value="Unassembled WGS sequence"/>
</dbReference>
<accession>A0AAV4XQL7</accession>
<dbReference type="AlphaFoldDB" id="A0AAV4XQL7"/>
<proteinExistence type="predicted"/>
<sequence length="92" mass="10742">MNDYFEYYYDYVVHILSQHTKVEGTFICRPGHAAELGHLRIQRPMRLPPEAGLHAQDGSQVRPLHRVHGRRHHCGHGQRQDHFWASSFLTSV</sequence>
<organism evidence="1 2">
    <name type="scientific">Caerostris extrusa</name>
    <name type="common">Bark spider</name>
    <name type="synonym">Caerostris bankana</name>
    <dbReference type="NCBI Taxonomy" id="172846"/>
    <lineage>
        <taxon>Eukaryota</taxon>
        <taxon>Metazoa</taxon>
        <taxon>Ecdysozoa</taxon>
        <taxon>Arthropoda</taxon>
        <taxon>Chelicerata</taxon>
        <taxon>Arachnida</taxon>
        <taxon>Araneae</taxon>
        <taxon>Araneomorphae</taxon>
        <taxon>Entelegynae</taxon>
        <taxon>Araneoidea</taxon>
        <taxon>Araneidae</taxon>
        <taxon>Caerostris</taxon>
    </lineage>
</organism>
<reference evidence="1 2" key="1">
    <citation type="submission" date="2021-06" db="EMBL/GenBank/DDBJ databases">
        <title>Caerostris extrusa draft genome.</title>
        <authorList>
            <person name="Kono N."/>
            <person name="Arakawa K."/>
        </authorList>
    </citation>
    <scope>NUCLEOTIDE SEQUENCE [LARGE SCALE GENOMIC DNA]</scope>
</reference>
<gene>
    <name evidence="1" type="ORF">CEXT_714791</name>
</gene>
<evidence type="ECO:0000313" key="2">
    <source>
        <dbReference type="Proteomes" id="UP001054945"/>
    </source>
</evidence>
<protein>
    <submittedName>
        <fullName evidence="1">Uncharacterized protein</fullName>
    </submittedName>
</protein>